<comment type="caution">
    <text evidence="1">The sequence shown here is derived from an EMBL/GenBank/DDBJ whole genome shotgun (WGS) entry which is preliminary data.</text>
</comment>
<organism evidence="1 2">
    <name type="scientific">Janthinobacterium lividum</name>
    <dbReference type="NCBI Taxonomy" id="29581"/>
    <lineage>
        <taxon>Bacteria</taxon>
        <taxon>Pseudomonadati</taxon>
        <taxon>Pseudomonadota</taxon>
        <taxon>Betaproteobacteria</taxon>
        <taxon>Burkholderiales</taxon>
        <taxon>Oxalobacteraceae</taxon>
        <taxon>Janthinobacterium</taxon>
    </lineage>
</organism>
<proteinExistence type="predicted"/>
<evidence type="ECO:0000313" key="2">
    <source>
        <dbReference type="Proteomes" id="UP000179840"/>
    </source>
</evidence>
<sequence length="283" mass="31389">MSGQRIACLPVRIAAGQWRVPPQHTIGPAVQSEQFERIHAFWTRRHQLTQGELGEFYQRVIAALTPCRPREAASLGDSLADLRHQFFIEKVLHSDSDAAPHHVGALFLYFKRFIIDQLRKQRDDDDADAQDGCELRAPDAYAEPLRDYRLTPQQVREAADVFIATLPRDLILLLRHCGCGGMPVKELAEQIASAHYHGGKLGLVHRQKGDADSAGRQIVEAAHRSTLLGSWVLSLLKLRVGDALTARDMQAAQIVLDILCLAALSLQLDPIATSPNPDERPPA</sequence>
<dbReference type="EMBL" id="LFKP01000014">
    <property type="protein sequence ID" value="OHV94192.1"/>
    <property type="molecule type" value="Genomic_DNA"/>
</dbReference>
<reference evidence="1 2" key="1">
    <citation type="submission" date="2015-06" db="EMBL/GenBank/DDBJ databases">
        <title>Draft genome sequencing of a biphenyl-degrading bacterium, Janthinobacterium lividum MEG1.</title>
        <authorList>
            <person name="Shimodaira J."/>
            <person name="Hatta T."/>
        </authorList>
    </citation>
    <scope>NUCLEOTIDE SEQUENCE [LARGE SCALE GENOMIC DNA]</scope>
    <source>
        <strain evidence="1 2">MEG1</strain>
    </source>
</reference>
<dbReference type="Proteomes" id="UP000179840">
    <property type="component" value="Unassembled WGS sequence"/>
</dbReference>
<accession>A0A1S1U111</accession>
<name>A0A1S1U111_9BURK</name>
<protein>
    <submittedName>
        <fullName evidence="1">Uncharacterized protein</fullName>
    </submittedName>
</protein>
<gene>
    <name evidence="1" type="ORF">AKG95_26900</name>
</gene>
<dbReference type="AlphaFoldDB" id="A0A1S1U111"/>
<evidence type="ECO:0000313" key="1">
    <source>
        <dbReference type="EMBL" id="OHV94192.1"/>
    </source>
</evidence>